<evidence type="ECO:0000256" key="1">
    <source>
        <dbReference type="SAM" id="MobiDB-lite"/>
    </source>
</evidence>
<proteinExistence type="predicted"/>
<dbReference type="AlphaFoldDB" id="A0AA87MMQ4"/>
<organism evidence="2 3">
    <name type="scientific">Leptospira mayottensis 200901122</name>
    <dbReference type="NCBI Taxonomy" id="1193010"/>
    <lineage>
        <taxon>Bacteria</taxon>
        <taxon>Pseudomonadati</taxon>
        <taxon>Spirochaetota</taxon>
        <taxon>Spirochaetia</taxon>
        <taxon>Leptospirales</taxon>
        <taxon>Leptospiraceae</taxon>
        <taxon>Leptospira</taxon>
    </lineage>
</organism>
<reference evidence="2 3" key="1">
    <citation type="journal article" date="2014" name="Int. J. Syst. Evol. Microbiol.">
        <title>Leptospira mayottensis sp. nov., a pathogenic species of the genus Leptospira isolated from humans.</title>
        <authorList>
            <person name="Bourhy P."/>
            <person name="Collet L."/>
            <person name="Brisse S."/>
            <person name="Picardeau M."/>
        </authorList>
    </citation>
    <scope>NUCLEOTIDE SEQUENCE [LARGE SCALE GENOMIC DNA]</scope>
    <source>
        <strain evidence="2 3">200901122</strain>
    </source>
</reference>
<name>A0AA87MMQ4_9LEPT</name>
<gene>
    <name evidence="2" type="ORF">LEP1GSC125_1838</name>
</gene>
<comment type="caution">
    <text evidence="2">The sequence shown here is derived from an EMBL/GenBank/DDBJ whole genome shotgun (WGS) entry which is preliminary data.</text>
</comment>
<evidence type="ECO:0000313" key="3">
    <source>
        <dbReference type="Proteomes" id="UP000001343"/>
    </source>
</evidence>
<dbReference type="EMBL" id="AKWM02000078">
    <property type="protein sequence ID" value="EKR98541.1"/>
    <property type="molecule type" value="Genomic_DNA"/>
</dbReference>
<feature type="region of interest" description="Disordered" evidence="1">
    <location>
        <begin position="73"/>
        <end position="97"/>
    </location>
</feature>
<dbReference type="Proteomes" id="UP000001343">
    <property type="component" value="Unassembled WGS sequence"/>
</dbReference>
<dbReference type="RefSeq" id="WP_002764496.1">
    <property type="nucleotide sequence ID" value="NZ_AKWM02000078.1"/>
</dbReference>
<evidence type="ECO:0000313" key="2">
    <source>
        <dbReference type="EMBL" id="EKR98541.1"/>
    </source>
</evidence>
<accession>A0AA87MMQ4</accession>
<sequence>MTANEFIQKHKIRPALATGFKEHLRLDPDSDIEEDYLTVMFQEFAGVKPDGSSLDNANDADIKQVLSPTKGTKLSEEGLAKLRTPKETVSADEKEKK</sequence>
<protein>
    <submittedName>
        <fullName evidence="2">Uncharacterized protein</fullName>
    </submittedName>
</protein>